<sequence>MAKRNNNTRDEHGCWDIGGGGLEFGDTIKDTIRKEIQEEYSTNVLNFEFLGYRDVHREHQGSPTHWIALDFKVRIDPTKIKNGEPHKFEEVKLFTLNTIPDNVHSQFPNFLSLYRKRIEAH</sequence>
<dbReference type="SUPFAM" id="SSF55811">
    <property type="entry name" value="Nudix"/>
    <property type="match status" value="1"/>
</dbReference>
<evidence type="ECO:0000259" key="1">
    <source>
        <dbReference type="PROSITE" id="PS51462"/>
    </source>
</evidence>
<gene>
    <name evidence="2" type="ORF">A2569_01890</name>
</gene>
<protein>
    <recommendedName>
        <fullName evidence="1">Nudix hydrolase domain-containing protein</fullName>
    </recommendedName>
</protein>
<dbReference type="EMBL" id="MHTL01000012">
    <property type="protein sequence ID" value="OHA60507.1"/>
    <property type="molecule type" value="Genomic_DNA"/>
</dbReference>
<organism evidence="2 3">
    <name type="scientific">Candidatus Vogelbacteria bacterium RIFOXYD1_FULL_51_18</name>
    <dbReference type="NCBI Taxonomy" id="1802440"/>
    <lineage>
        <taxon>Bacteria</taxon>
        <taxon>Candidatus Vogeliibacteriota</taxon>
    </lineage>
</organism>
<dbReference type="PANTHER" id="PTHR43736:SF1">
    <property type="entry name" value="DIHYDRONEOPTERIN TRIPHOSPHATE DIPHOSPHATASE"/>
    <property type="match status" value="1"/>
</dbReference>
<dbReference type="InterPro" id="IPR000086">
    <property type="entry name" value="NUDIX_hydrolase_dom"/>
</dbReference>
<dbReference type="Proteomes" id="UP000177090">
    <property type="component" value="Unassembled WGS sequence"/>
</dbReference>
<evidence type="ECO:0000313" key="2">
    <source>
        <dbReference type="EMBL" id="OHA60507.1"/>
    </source>
</evidence>
<feature type="domain" description="Nudix hydrolase" evidence="1">
    <location>
        <begin position="1"/>
        <end position="116"/>
    </location>
</feature>
<dbReference type="PROSITE" id="PS51462">
    <property type="entry name" value="NUDIX"/>
    <property type="match status" value="1"/>
</dbReference>
<reference evidence="2 3" key="1">
    <citation type="journal article" date="2016" name="Nat. Commun.">
        <title>Thousands of microbial genomes shed light on interconnected biogeochemical processes in an aquifer system.</title>
        <authorList>
            <person name="Anantharaman K."/>
            <person name="Brown C.T."/>
            <person name="Hug L.A."/>
            <person name="Sharon I."/>
            <person name="Castelle C.J."/>
            <person name="Probst A.J."/>
            <person name="Thomas B.C."/>
            <person name="Singh A."/>
            <person name="Wilkins M.J."/>
            <person name="Karaoz U."/>
            <person name="Brodie E.L."/>
            <person name="Williams K.H."/>
            <person name="Hubbard S.S."/>
            <person name="Banfield J.F."/>
        </authorList>
    </citation>
    <scope>NUCLEOTIDE SEQUENCE [LARGE SCALE GENOMIC DNA]</scope>
</reference>
<name>A0A1G2QJ87_9BACT</name>
<dbReference type="Gene3D" id="3.90.79.10">
    <property type="entry name" value="Nucleoside Triphosphate Pyrophosphohydrolase"/>
    <property type="match status" value="1"/>
</dbReference>
<dbReference type="AlphaFoldDB" id="A0A1G2QJ87"/>
<evidence type="ECO:0000313" key="3">
    <source>
        <dbReference type="Proteomes" id="UP000177090"/>
    </source>
</evidence>
<dbReference type="InterPro" id="IPR015797">
    <property type="entry name" value="NUDIX_hydrolase-like_dom_sf"/>
</dbReference>
<dbReference type="STRING" id="1802440.A2569_01890"/>
<proteinExistence type="predicted"/>
<accession>A0A1G2QJ87</accession>
<dbReference type="Pfam" id="PF00293">
    <property type="entry name" value="NUDIX"/>
    <property type="match status" value="1"/>
</dbReference>
<comment type="caution">
    <text evidence="2">The sequence shown here is derived from an EMBL/GenBank/DDBJ whole genome shotgun (WGS) entry which is preliminary data.</text>
</comment>
<dbReference type="PANTHER" id="PTHR43736">
    <property type="entry name" value="ADP-RIBOSE PYROPHOSPHATASE"/>
    <property type="match status" value="1"/>
</dbReference>